<keyword evidence="3" id="KW-1185">Reference proteome</keyword>
<dbReference type="PANTHER" id="PTHR31126:SF1">
    <property type="entry name" value="TYROSINE SPECIFIC PROTEIN PHOSPHATASES DOMAIN-CONTAINING PROTEIN"/>
    <property type="match status" value="1"/>
</dbReference>
<dbReference type="PROSITE" id="PS00383">
    <property type="entry name" value="TYR_PHOSPHATASE_1"/>
    <property type="match status" value="1"/>
</dbReference>
<evidence type="ECO:0000313" key="2">
    <source>
        <dbReference type="EMBL" id="QPC83339.1"/>
    </source>
</evidence>
<protein>
    <submittedName>
        <fullName evidence="2">Tyrosine-protein phosphatase</fullName>
    </submittedName>
</protein>
<dbReference type="AlphaFoldDB" id="A0A7S8IFB9"/>
<dbReference type="PANTHER" id="PTHR31126">
    <property type="entry name" value="TYROSINE-PROTEIN PHOSPHATASE"/>
    <property type="match status" value="1"/>
</dbReference>
<dbReference type="Pfam" id="PF13350">
    <property type="entry name" value="Y_phosphatase3"/>
    <property type="match status" value="1"/>
</dbReference>
<dbReference type="InterPro" id="IPR026893">
    <property type="entry name" value="Tyr/Ser_Pase_IphP-type"/>
</dbReference>
<dbReference type="Proteomes" id="UP000594468">
    <property type="component" value="Chromosome"/>
</dbReference>
<gene>
    <name evidence="2" type="ORF">G4Y79_02875</name>
</gene>
<proteinExistence type="inferred from homology"/>
<dbReference type="SUPFAM" id="SSF52799">
    <property type="entry name" value="(Phosphotyrosine protein) phosphatases II"/>
    <property type="match status" value="1"/>
</dbReference>
<accession>A0A7S8IFB9</accession>
<evidence type="ECO:0000313" key="3">
    <source>
        <dbReference type="Proteomes" id="UP000594468"/>
    </source>
</evidence>
<dbReference type="KEGG" id="pmet:G4Y79_02875"/>
<name>A0A7S8IFB9_9CHLR</name>
<dbReference type="GO" id="GO:0004721">
    <property type="term" value="F:phosphoprotein phosphatase activity"/>
    <property type="evidence" value="ECO:0007669"/>
    <property type="project" value="InterPro"/>
</dbReference>
<organism evidence="2 3">
    <name type="scientific">Phototrophicus methaneseepsis</name>
    <dbReference type="NCBI Taxonomy" id="2710758"/>
    <lineage>
        <taxon>Bacteria</taxon>
        <taxon>Bacillati</taxon>
        <taxon>Chloroflexota</taxon>
        <taxon>Candidatus Thermofontia</taxon>
        <taxon>Phototrophicales</taxon>
        <taxon>Phototrophicaceae</taxon>
        <taxon>Phototrophicus</taxon>
    </lineage>
</organism>
<reference evidence="2 3" key="1">
    <citation type="submission" date="2020-02" db="EMBL/GenBank/DDBJ databases">
        <authorList>
            <person name="Zheng R.K."/>
            <person name="Sun C.M."/>
        </authorList>
    </citation>
    <scope>NUCLEOTIDE SEQUENCE [LARGE SCALE GENOMIC DNA]</scope>
    <source>
        <strain evidence="3">rifampicinis</strain>
    </source>
</reference>
<sequence>MHDSFTELVIYPDDSTERILALEGAINFRDLGGYQTADGRQTRWGRVYRAASLSRLTDADLAHLASLGVRMVCDLRTHDEISSEPDLTPTGAVYKHMPLKQADGSDSGAGTYRTLLDDLANVEKSMTTSYLSHMVDDNAPLYGELLSLIADVENQPFIFHCTAGKDRTGIGSALLLLALGVPEPTVVADYSLSNLVANVFYESFKTMPLANEVDMDLLVPLMTAPPQRMEAVLQHLKDKYGSVERYLFDAAHITTNTLATLRETLLD</sequence>
<evidence type="ECO:0000256" key="1">
    <source>
        <dbReference type="ARBA" id="ARBA00009580"/>
    </source>
</evidence>
<dbReference type="Gene3D" id="3.90.190.10">
    <property type="entry name" value="Protein tyrosine phosphatase superfamily"/>
    <property type="match status" value="1"/>
</dbReference>
<comment type="similarity">
    <text evidence="1">Belongs to the protein-tyrosine phosphatase family.</text>
</comment>
<dbReference type="EMBL" id="CP062983">
    <property type="protein sequence ID" value="QPC83339.1"/>
    <property type="molecule type" value="Genomic_DNA"/>
</dbReference>
<dbReference type="InterPro" id="IPR029021">
    <property type="entry name" value="Prot-tyrosine_phosphatase-like"/>
</dbReference>
<dbReference type="RefSeq" id="WP_195171406.1">
    <property type="nucleotide sequence ID" value="NZ_CP062983.1"/>
</dbReference>
<dbReference type="InterPro" id="IPR016130">
    <property type="entry name" value="Tyr_Pase_AS"/>
</dbReference>